<dbReference type="PANTHER" id="PTHR13018:SF5">
    <property type="entry name" value="RE44586P"/>
    <property type="match status" value="1"/>
</dbReference>
<feature type="transmembrane region" description="Helical" evidence="8">
    <location>
        <begin position="807"/>
        <end position="836"/>
    </location>
</feature>
<dbReference type="GO" id="GO:0005886">
    <property type="term" value="C:plasma membrane"/>
    <property type="evidence" value="ECO:0007669"/>
    <property type="project" value="TreeGrafter"/>
</dbReference>
<accession>W4FSY0</accession>
<keyword evidence="4 8" id="KW-0812">Transmembrane</keyword>
<organism evidence="11">
    <name type="scientific">Aphanomyces astaci</name>
    <name type="common">Crayfish plague agent</name>
    <dbReference type="NCBI Taxonomy" id="112090"/>
    <lineage>
        <taxon>Eukaryota</taxon>
        <taxon>Sar</taxon>
        <taxon>Stramenopiles</taxon>
        <taxon>Oomycota</taxon>
        <taxon>Saprolegniomycetes</taxon>
        <taxon>Saprolegniales</taxon>
        <taxon>Verrucalvaceae</taxon>
        <taxon>Aphanomyces</taxon>
    </lineage>
</organism>
<feature type="domain" description="CSC1/OSCA1-like N-terminal transmembrane" evidence="10">
    <location>
        <begin position="221"/>
        <end position="310"/>
    </location>
</feature>
<proteinExistence type="inferred from homology"/>
<dbReference type="InterPro" id="IPR003864">
    <property type="entry name" value="CSC1/OSCA1-like_7TM"/>
</dbReference>
<protein>
    <recommendedName>
        <fullName evidence="12">CSC1/OSCA1-like 7TM region domain-containing protein</fullName>
    </recommendedName>
</protein>
<feature type="transmembrane region" description="Helical" evidence="8">
    <location>
        <begin position="891"/>
        <end position="910"/>
    </location>
</feature>
<evidence type="ECO:0008006" key="12">
    <source>
        <dbReference type="Google" id="ProtNLM"/>
    </source>
</evidence>
<evidence type="ECO:0000256" key="8">
    <source>
        <dbReference type="SAM" id="Phobius"/>
    </source>
</evidence>
<dbReference type="GO" id="GO:0005227">
    <property type="term" value="F:calcium-activated cation channel activity"/>
    <property type="evidence" value="ECO:0007669"/>
    <property type="project" value="InterPro"/>
</dbReference>
<feature type="transmembrane region" description="Helical" evidence="8">
    <location>
        <begin position="247"/>
        <end position="267"/>
    </location>
</feature>
<feature type="transmembrane region" description="Helical" evidence="8">
    <location>
        <begin position="659"/>
        <end position="679"/>
    </location>
</feature>
<feature type="transmembrane region" description="Helical" evidence="8">
    <location>
        <begin position="740"/>
        <end position="767"/>
    </location>
</feature>
<dbReference type="InterPro" id="IPR045122">
    <property type="entry name" value="Csc1-like"/>
</dbReference>
<feature type="transmembrane region" description="Helical" evidence="8">
    <location>
        <begin position="139"/>
        <end position="159"/>
    </location>
</feature>
<feature type="transmembrane region" description="Helical" evidence="8">
    <location>
        <begin position="6"/>
        <end position="28"/>
    </location>
</feature>
<evidence type="ECO:0000313" key="11">
    <source>
        <dbReference type="EMBL" id="ETV69964.1"/>
    </source>
</evidence>
<feature type="transmembrane region" description="Helical" evidence="8">
    <location>
        <begin position="287"/>
        <end position="308"/>
    </location>
</feature>
<evidence type="ECO:0000259" key="9">
    <source>
        <dbReference type="Pfam" id="PF02714"/>
    </source>
</evidence>
<dbReference type="AlphaFoldDB" id="W4FSY0"/>
<keyword evidence="5 8" id="KW-1133">Transmembrane helix</keyword>
<keyword evidence="3" id="KW-0813">Transport</keyword>
<dbReference type="EMBL" id="KI913170">
    <property type="protein sequence ID" value="ETV69964.1"/>
    <property type="molecule type" value="Genomic_DNA"/>
</dbReference>
<evidence type="ECO:0000259" key="10">
    <source>
        <dbReference type="Pfam" id="PF13967"/>
    </source>
</evidence>
<evidence type="ECO:0000256" key="7">
    <source>
        <dbReference type="SAM" id="MobiDB-lite"/>
    </source>
</evidence>
<feature type="region of interest" description="Disordered" evidence="7">
    <location>
        <begin position="429"/>
        <end position="466"/>
    </location>
</feature>
<evidence type="ECO:0000256" key="2">
    <source>
        <dbReference type="ARBA" id="ARBA00007779"/>
    </source>
</evidence>
<dbReference type="VEuPathDB" id="FungiDB:H257_14338"/>
<dbReference type="OrthoDB" id="1689567at2759"/>
<evidence type="ECO:0000256" key="4">
    <source>
        <dbReference type="ARBA" id="ARBA00022692"/>
    </source>
</evidence>
<dbReference type="PANTHER" id="PTHR13018">
    <property type="entry name" value="PROBABLE MEMBRANE PROTEIN DUF221-RELATED"/>
    <property type="match status" value="1"/>
</dbReference>
<dbReference type="InterPro" id="IPR032880">
    <property type="entry name" value="CSC1/OSCA1-like_N"/>
</dbReference>
<comment type="similarity">
    <text evidence="2">Belongs to the CSC1 (TC 1.A.17) family.</text>
</comment>
<reference evidence="11" key="1">
    <citation type="submission" date="2013-12" db="EMBL/GenBank/DDBJ databases">
        <title>The Genome Sequence of Aphanomyces astaci APO3.</title>
        <authorList>
            <consortium name="The Broad Institute Genomics Platform"/>
            <person name="Russ C."/>
            <person name="Tyler B."/>
            <person name="van West P."/>
            <person name="Dieguez-Uribeondo J."/>
            <person name="Young S.K."/>
            <person name="Zeng Q."/>
            <person name="Gargeya S."/>
            <person name="Fitzgerald M."/>
            <person name="Abouelleil A."/>
            <person name="Alvarado L."/>
            <person name="Chapman S.B."/>
            <person name="Gainer-Dewar J."/>
            <person name="Goldberg J."/>
            <person name="Griggs A."/>
            <person name="Gujja S."/>
            <person name="Hansen M."/>
            <person name="Howarth C."/>
            <person name="Imamovic A."/>
            <person name="Ireland A."/>
            <person name="Larimer J."/>
            <person name="McCowan C."/>
            <person name="Murphy C."/>
            <person name="Pearson M."/>
            <person name="Poon T.W."/>
            <person name="Priest M."/>
            <person name="Roberts A."/>
            <person name="Saif S."/>
            <person name="Shea T."/>
            <person name="Sykes S."/>
            <person name="Wortman J."/>
            <person name="Nusbaum C."/>
            <person name="Birren B."/>
        </authorList>
    </citation>
    <scope>NUCLEOTIDE SEQUENCE [LARGE SCALE GENOMIC DNA]</scope>
    <source>
        <strain evidence="11">APO3</strain>
    </source>
</reference>
<feature type="domain" description="CSC1/OSCA1-like 7TM region" evidence="9">
    <location>
        <begin position="628"/>
        <end position="881"/>
    </location>
</feature>
<name>W4FSY0_APHAT</name>
<evidence type="ECO:0000256" key="5">
    <source>
        <dbReference type="ARBA" id="ARBA00022989"/>
    </source>
</evidence>
<feature type="transmembrane region" description="Helical" evidence="8">
    <location>
        <begin position="863"/>
        <end position="882"/>
    </location>
</feature>
<dbReference type="Pfam" id="PF13967">
    <property type="entry name" value="RSN1_TM"/>
    <property type="match status" value="1"/>
</dbReference>
<dbReference type="Pfam" id="PF02714">
    <property type="entry name" value="RSN1_7TM"/>
    <property type="match status" value="1"/>
</dbReference>
<feature type="transmembrane region" description="Helical" evidence="8">
    <location>
        <begin position="607"/>
        <end position="633"/>
    </location>
</feature>
<evidence type="ECO:0000256" key="3">
    <source>
        <dbReference type="ARBA" id="ARBA00022448"/>
    </source>
</evidence>
<feature type="transmembrane region" description="Helical" evidence="8">
    <location>
        <begin position="700"/>
        <end position="720"/>
    </location>
</feature>
<dbReference type="GeneID" id="20816334"/>
<keyword evidence="6 8" id="KW-0472">Membrane</keyword>
<sequence>MRWKCASWMSLLAIMAVDVVATTIGIIVPSGSSYGAMNDRIHGSITSNATVPTDVLIGLRFVGDKTVPEVSPNPVVLQAGTSMANFSIVGRSPGRFHVDWELLSMGSPSPFNESSPMYALSSSSGAFVVFILNNQWPSVFYQVGLNVFVLVLGLGYFAWRRTSHVSIPFWGAHVEGLFRPVPFRTDEDTAASSSISEEDPQDPLDAASLRDRFLRFWRLPIDDKLVVDRCGMETALCLHFLRDAGHVFVGLSVLSTVILVPINYVSGGAVTQSYQEATISNVPMGSHWFWGHVGMCYLSSAAVFWFVYRQHERLSKLHRDDPTLVGPRSVFIQAGLPPYISSRTLFQHLSQLYPSSSHDVESVRVVDDLSHVYQILGQRMALRNEARRLMSIYGSASIPMFVRWCPGTSCMPSPTDLCYDYAAGLPCRRRRRPPKDDDEGEVPLGDAEHGSSTSSNPGDFVSIQDDNDVLPPRIQRRLQFIYHELERYPHELLTKFKARKGTGAAFVVFRSTAAKKAFLEHAVATQSPATKLRAHVAASLFRVQQHLRRHPLRHRFRHPSSPSLVESLHSSPLSMYLPQLILQPAPEPNDIRWPNLISRPRSLKRTLVLVFYQGLTMTILLLFSTPASVLLYVNLDPSSPLYTKLLEDTSIVTGFLRSYLPTLLLVTVNALLLVVLFYLSIFEPWITETKRMRSLLIKAYIYLVLSSILFPSIGVTAVYATSRQSKVNPLDFQQSTQASYVNSFLFNVCSNFFILYLSQLICVGTVVQILRTAERVIYQPWLRARAVTSSEIVEACRPAPFYFGVEYALYLSAFLVTLLGTTLSPALVPCGATYFYTRLLSTKYNVLFVHPKAPGRGHVTRSVLSLVLASVLLFQIAMALILSQLGRREHWIAVSVLACATLGVIVWWHATVHAALEDEDRQAGDDEEEGRGGERMRRMSSSLCLSMLLDAASHDAFLRGVPPPPAYQNPYDTGLKLFAALHRIFQVPTSSHELVASAWNRWKQTALHVSTIKDGKTC</sequence>
<comment type="subcellular location">
    <subcellularLocation>
        <location evidence="1">Membrane</location>
        <topology evidence="1">Multi-pass membrane protein</topology>
    </subcellularLocation>
</comment>
<dbReference type="RefSeq" id="XP_009840407.1">
    <property type="nucleotide sequence ID" value="XM_009842105.1"/>
</dbReference>
<evidence type="ECO:0000256" key="6">
    <source>
        <dbReference type="ARBA" id="ARBA00023136"/>
    </source>
</evidence>
<evidence type="ECO:0000256" key="1">
    <source>
        <dbReference type="ARBA" id="ARBA00004141"/>
    </source>
</evidence>
<gene>
    <name evidence="11" type="ORF">H257_14338</name>
</gene>